<keyword evidence="2" id="KW-0808">Transferase</keyword>
<accession>A0AAX1UIR9</accession>
<dbReference type="GO" id="GO:0009236">
    <property type="term" value="P:cobalamin biosynthetic process"/>
    <property type="evidence" value="ECO:0007669"/>
    <property type="project" value="InterPro"/>
</dbReference>
<reference evidence="2 3" key="1">
    <citation type="submission" date="2018-08" db="EMBL/GenBank/DDBJ databases">
        <title>Draft genome sequence of Rhodobacter sphaeroides FY.</title>
        <authorList>
            <person name="Rayyan A."/>
            <person name="Meyer T.E."/>
            <person name="Kyndt J.A."/>
        </authorList>
    </citation>
    <scope>NUCLEOTIDE SEQUENCE [LARGE SCALE GENOMIC DNA]</scope>
    <source>
        <strain evidence="2 3">FY</strain>
    </source>
</reference>
<dbReference type="Proteomes" id="UP000266305">
    <property type="component" value="Unassembled WGS sequence"/>
</dbReference>
<evidence type="ECO:0000313" key="2">
    <source>
        <dbReference type="EMBL" id="RHZ93297.1"/>
    </source>
</evidence>
<dbReference type="RefSeq" id="WP_119000678.1">
    <property type="nucleotide sequence ID" value="NZ_QWGP01000018.1"/>
</dbReference>
<evidence type="ECO:0000313" key="3">
    <source>
        <dbReference type="Proteomes" id="UP000266305"/>
    </source>
</evidence>
<evidence type="ECO:0000259" key="1">
    <source>
        <dbReference type="Pfam" id="PF01890"/>
    </source>
</evidence>
<name>A0AAX1UIR9_CERSP</name>
<dbReference type="Gene3D" id="3.30.420.180">
    <property type="entry name" value="CobE/GbiG C-terminal domain"/>
    <property type="match status" value="1"/>
</dbReference>
<protein>
    <submittedName>
        <fullName evidence="2">Precorrin methylase</fullName>
    </submittedName>
</protein>
<proteinExistence type="predicted"/>
<dbReference type="GO" id="GO:0032259">
    <property type="term" value="P:methylation"/>
    <property type="evidence" value="ECO:0007669"/>
    <property type="project" value="UniProtKB-KW"/>
</dbReference>
<gene>
    <name evidence="2" type="ORF">D1114_15385</name>
</gene>
<comment type="caution">
    <text evidence="2">The sequence shown here is derived from an EMBL/GenBank/DDBJ whole genome shotgun (WGS) entry which is preliminary data.</text>
</comment>
<dbReference type="AlphaFoldDB" id="A0AAX1UIR9"/>
<feature type="domain" description="CobE/GbiG C-terminal" evidence="1">
    <location>
        <begin position="2"/>
        <end position="111"/>
    </location>
</feature>
<dbReference type="GO" id="GO:0008168">
    <property type="term" value="F:methyltransferase activity"/>
    <property type="evidence" value="ECO:0007669"/>
    <property type="project" value="UniProtKB-KW"/>
</dbReference>
<dbReference type="Pfam" id="PF01890">
    <property type="entry name" value="CbiG_C"/>
    <property type="match status" value="1"/>
</dbReference>
<dbReference type="InterPro" id="IPR002750">
    <property type="entry name" value="CobE/GbiG_C"/>
</dbReference>
<dbReference type="InterPro" id="IPR036518">
    <property type="entry name" value="CobE/GbiG_C_sf"/>
</dbReference>
<dbReference type="SUPFAM" id="SSF159664">
    <property type="entry name" value="CobE/GbiG C-terminal domain-like"/>
    <property type="match status" value="1"/>
</dbReference>
<organism evidence="2 3">
    <name type="scientific">Cereibacter sphaeroides</name>
    <name type="common">Rhodobacter sphaeroides</name>
    <dbReference type="NCBI Taxonomy" id="1063"/>
    <lineage>
        <taxon>Bacteria</taxon>
        <taxon>Pseudomonadati</taxon>
        <taxon>Pseudomonadota</taxon>
        <taxon>Alphaproteobacteria</taxon>
        <taxon>Rhodobacterales</taxon>
        <taxon>Paracoccaceae</taxon>
        <taxon>Cereibacter</taxon>
    </lineage>
</organism>
<keyword evidence="2" id="KW-0489">Methyltransferase</keyword>
<dbReference type="EMBL" id="QWGP01000018">
    <property type="protein sequence ID" value="RHZ93297.1"/>
    <property type="molecule type" value="Genomic_DNA"/>
</dbReference>
<sequence>MIVAGLGFRESATEEELAAALGDEAPELLATLEARAALPAFRALARRLGLPVRALPEAALAGIATPTRSARIEERFGTGSIAEAAALVAAGPGAILMRTRRIAGPVTIAVARSAADPDRKGATA</sequence>